<dbReference type="PANTHER" id="PTHR34391">
    <property type="entry name" value="UPF0658 GOLGI APPARATUS MEMBRANE PROTEIN C1952.10C-RELATED"/>
    <property type="match status" value="1"/>
</dbReference>
<organism evidence="3 4">
    <name type="scientific">Penicillium brasilianum</name>
    <dbReference type="NCBI Taxonomy" id="104259"/>
    <lineage>
        <taxon>Eukaryota</taxon>
        <taxon>Fungi</taxon>
        <taxon>Dikarya</taxon>
        <taxon>Ascomycota</taxon>
        <taxon>Pezizomycotina</taxon>
        <taxon>Eurotiomycetes</taxon>
        <taxon>Eurotiomycetidae</taxon>
        <taxon>Eurotiales</taxon>
        <taxon>Aspergillaceae</taxon>
        <taxon>Penicillium</taxon>
    </lineage>
</organism>
<feature type="transmembrane region" description="Helical" evidence="2">
    <location>
        <begin position="121"/>
        <end position="140"/>
    </location>
</feature>
<dbReference type="PANTHER" id="PTHR34391:SF1">
    <property type="entry name" value="UPF0658 GOLGI APPARATUS MEMBRANE PROTEIN C1952.10C-RELATED"/>
    <property type="match status" value="1"/>
</dbReference>
<sequence length="415" mass="46853">MQSSDSRVAQATVYPPHSERGRHTFDFSKSALSSHNGKYIELDDFTPPTSQVRNDRGHVTSPKKSRRSIYIPNTLWTRSFATAVVLETLATVGIESWVFISMLNQLDKIEKGSATTRIRSFLGLYIFALLYELALSYDALRRKNTFQVAGLCICNFGLFTYGILQMKEIKKTVTEAVADTTRSNSILAMYQIELILVPVFLGLGTAVMIFVTWKLRAEFSWSIYKDISADLRMNQRYTVYQVSDSAGANRSPMLIAQVYIALLKFDWFFIFGTQLQILLSIQDLGNEEFLINAAMVPVAIIALSLSALFCRREKTKSLLLMTILMIATLTSIIRTIIQMYRSNDNSGLSSFKTSLTLFATIATLLIISTLVNSIWCMMNFNKGLKDYVKQLRVGKPISNTSEPWNPEANSRFVLN</sequence>
<keyword evidence="2" id="KW-1133">Transmembrane helix</keyword>
<feature type="transmembrane region" description="Helical" evidence="2">
    <location>
        <begin position="146"/>
        <end position="164"/>
    </location>
</feature>
<evidence type="ECO:0000313" key="3">
    <source>
        <dbReference type="EMBL" id="CEJ60338.1"/>
    </source>
</evidence>
<evidence type="ECO:0000313" key="4">
    <source>
        <dbReference type="Proteomes" id="UP000042958"/>
    </source>
</evidence>
<evidence type="ECO:0000256" key="2">
    <source>
        <dbReference type="SAM" id="Phobius"/>
    </source>
</evidence>
<reference evidence="4" key="1">
    <citation type="journal article" date="2015" name="Genome Announc.">
        <title>Draft genome sequence of the fungus Penicillium brasilianum MG11.</title>
        <authorList>
            <person name="Horn F."/>
            <person name="Linde J."/>
            <person name="Mattern D.J."/>
            <person name="Walther G."/>
            <person name="Guthke R."/>
            <person name="Brakhage A.A."/>
            <person name="Valiante V."/>
        </authorList>
    </citation>
    <scope>NUCLEOTIDE SEQUENCE [LARGE SCALE GENOMIC DNA]</scope>
    <source>
        <strain evidence="4">MG11</strain>
    </source>
</reference>
<keyword evidence="2" id="KW-0812">Transmembrane</keyword>
<keyword evidence="4" id="KW-1185">Reference proteome</keyword>
<dbReference type="EMBL" id="CDHK01000008">
    <property type="protein sequence ID" value="CEJ60338.1"/>
    <property type="molecule type" value="Genomic_DNA"/>
</dbReference>
<feature type="transmembrane region" description="Helical" evidence="2">
    <location>
        <begin position="192"/>
        <end position="213"/>
    </location>
</feature>
<dbReference type="InterPro" id="IPR040410">
    <property type="entry name" value="UPF0658_Golgi"/>
</dbReference>
<dbReference type="AlphaFoldDB" id="A0A0F7TU99"/>
<accession>A0A0F7TU99</accession>
<proteinExistence type="predicted"/>
<keyword evidence="2" id="KW-0472">Membrane</keyword>
<feature type="transmembrane region" description="Helical" evidence="2">
    <location>
        <begin position="289"/>
        <end position="310"/>
    </location>
</feature>
<dbReference type="OrthoDB" id="2448307at2759"/>
<evidence type="ECO:0000256" key="1">
    <source>
        <dbReference type="SAM" id="MobiDB-lite"/>
    </source>
</evidence>
<protein>
    <submittedName>
        <fullName evidence="3">Uncharacterized protein</fullName>
    </submittedName>
</protein>
<gene>
    <name evidence="3" type="ORF">PMG11_08915</name>
</gene>
<dbReference type="GO" id="GO:0005794">
    <property type="term" value="C:Golgi apparatus"/>
    <property type="evidence" value="ECO:0007669"/>
    <property type="project" value="TreeGrafter"/>
</dbReference>
<name>A0A0F7TU99_PENBI</name>
<feature type="region of interest" description="Disordered" evidence="1">
    <location>
        <begin position="1"/>
        <end position="22"/>
    </location>
</feature>
<dbReference type="Proteomes" id="UP000042958">
    <property type="component" value="Unassembled WGS sequence"/>
</dbReference>
<feature type="transmembrane region" description="Helical" evidence="2">
    <location>
        <begin position="317"/>
        <end position="337"/>
    </location>
</feature>
<feature type="transmembrane region" description="Helical" evidence="2">
    <location>
        <begin position="357"/>
        <end position="380"/>
    </location>
</feature>